<comment type="caution">
    <text evidence="3">The sequence shown here is derived from an EMBL/GenBank/DDBJ whole genome shotgun (WGS) entry which is preliminary data.</text>
</comment>
<reference evidence="3 4" key="1">
    <citation type="submission" date="2015-12" db="EMBL/GenBank/DDBJ databases">
        <title>Streptococcus penaeicida sp. nov.</title>
        <authorList>
            <person name="Gomez-Gil B."/>
            <person name="Morales-Covarrubias M."/>
        </authorList>
    </citation>
    <scope>NUCLEOTIDE SEQUENCE [LARGE SCALE GENOMIC DNA]</scope>
    <source>
        <strain evidence="3 4">CAIM 1838</strain>
    </source>
</reference>
<dbReference type="Proteomes" id="UP000235963">
    <property type="component" value="Unassembled WGS sequence"/>
</dbReference>
<dbReference type="Gene3D" id="3.40.50.1360">
    <property type="match status" value="1"/>
</dbReference>
<dbReference type="GO" id="GO:0009052">
    <property type="term" value="P:pentose-phosphate shunt, non-oxidative branch"/>
    <property type="evidence" value="ECO:0007669"/>
    <property type="project" value="InterPro"/>
</dbReference>
<dbReference type="EMBL" id="LOCM01000029">
    <property type="protein sequence ID" value="PND47287.1"/>
    <property type="molecule type" value="Genomic_DNA"/>
</dbReference>
<dbReference type="Gene3D" id="3.30.70.260">
    <property type="match status" value="1"/>
</dbReference>
<proteinExistence type="predicted"/>
<dbReference type="InterPro" id="IPR004788">
    <property type="entry name" value="Ribose5P_isomerase_type_A"/>
</dbReference>
<dbReference type="GO" id="GO:0006014">
    <property type="term" value="P:D-ribose metabolic process"/>
    <property type="evidence" value="ECO:0007669"/>
    <property type="project" value="TreeGrafter"/>
</dbReference>
<dbReference type="NCBIfam" id="TIGR00021">
    <property type="entry name" value="rpiA"/>
    <property type="match status" value="1"/>
</dbReference>
<evidence type="ECO:0000256" key="1">
    <source>
        <dbReference type="ARBA" id="ARBA00023235"/>
    </source>
</evidence>
<evidence type="ECO:0000256" key="2">
    <source>
        <dbReference type="NCBIfam" id="TIGR00021"/>
    </source>
</evidence>
<keyword evidence="4" id="KW-1185">Reference proteome</keyword>
<dbReference type="Pfam" id="PF06026">
    <property type="entry name" value="Rib_5-P_isom_A"/>
    <property type="match status" value="1"/>
</dbReference>
<accession>A0A2N8LAU5</accession>
<dbReference type="InterPro" id="IPR037171">
    <property type="entry name" value="NagB/RpiA_transferase-like"/>
</dbReference>
<dbReference type="OrthoDB" id="5870696at2"/>
<dbReference type="PANTHER" id="PTHR11934:SF0">
    <property type="entry name" value="RIBOSE-5-PHOSPHATE ISOMERASE"/>
    <property type="match status" value="1"/>
</dbReference>
<dbReference type="GO" id="GO:0005829">
    <property type="term" value="C:cytosol"/>
    <property type="evidence" value="ECO:0007669"/>
    <property type="project" value="TreeGrafter"/>
</dbReference>
<dbReference type="SMART" id="SM01134">
    <property type="entry name" value="DeoRC"/>
    <property type="match status" value="1"/>
</dbReference>
<dbReference type="EC" id="5.3.1.6" evidence="2"/>
<dbReference type="GO" id="GO:0004751">
    <property type="term" value="F:ribose-5-phosphate isomerase activity"/>
    <property type="evidence" value="ECO:0007669"/>
    <property type="project" value="UniProtKB-UniRule"/>
</dbReference>
<dbReference type="PANTHER" id="PTHR11934">
    <property type="entry name" value="RIBOSE-5-PHOSPHATE ISOMERASE"/>
    <property type="match status" value="1"/>
</dbReference>
<organism evidence="3 4">
    <name type="scientific">Streptococcus penaeicida</name>
    <dbReference type="NCBI Taxonomy" id="1765960"/>
    <lineage>
        <taxon>Bacteria</taxon>
        <taxon>Bacillati</taxon>
        <taxon>Bacillota</taxon>
        <taxon>Bacilli</taxon>
        <taxon>Lactobacillales</taxon>
        <taxon>Streptococcaceae</taxon>
        <taxon>Streptococcus</taxon>
    </lineage>
</organism>
<dbReference type="SUPFAM" id="SSF100950">
    <property type="entry name" value="NagB/RpiA/CoA transferase-like"/>
    <property type="match status" value="1"/>
</dbReference>
<gene>
    <name evidence="3" type="ORF">AT575_07735</name>
</gene>
<keyword evidence="1 3" id="KW-0413">Isomerase</keyword>
<evidence type="ECO:0000313" key="4">
    <source>
        <dbReference type="Proteomes" id="UP000235963"/>
    </source>
</evidence>
<dbReference type="RefSeq" id="WP_102777871.1">
    <property type="nucleotide sequence ID" value="NZ_CBCSGP010000003.1"/>
</dbReference>
<evidence type="ECO:0000313" key="3">
    <source>
        <dbReference type="EMBL" id="PND47287.1"/>
    </source>
</evidence>
<dbReference type="CDD" id="cd01398">
    <property type="entry name" value="RPI_A"/>
    <property type="match status" value="1"/>
</dbReference>
<protein>
    <recommendedName>
        <fullName evidence="2">Ribose 5-phosphate isomerase A</fullName>
        <ecNumber evidence="2">5.3.1.6</ecNumber>
    </recommendedName>
</protein>
<sequence length="220" mass="24061">MKKRCATYAVSLIKDDMTIGLGGGSTVGLMVDLLAQSPREITIVTPSFDTYRLCQEKGLKHQELSHVSQIDLAFDGCDELDYDLNALKSGGGIHTHEKLVGSMADEYILLVDQSKYFQELPFNLPVTLEVLPVAVSYVKKSVQALGGQVCYRTSSAKAGVTISDDGNYLLEATFTKPNDLAKLANQLDKIKGLIDHSLFYQVATKAIIASSNQVELIERK</sequence>
<name>A0A2N8LAU5_9STRE</name>
<dbReference type="SUPFAM" id="SSF75445">
    <property type="entry name" value="D-ribose-5-phosphate isomerase (RpiA), lid domain"/>
    <property type="match status" value="1"/>
</dbReference>
<dbReference type="AlphaFoldDB" id="A0A2N8LAU5"/>